<feature type="chain" id="PRO_5038876617" evidence="2">
    <location>
        <begin position="29"/>
        <end position="356"/>
    </location>
</feature>
<dbReference type="Proteomes" id="UP000886841">
    <property type="component" value="Unassembled WGS sequence"/>
</dbReference>
<reference evidence="4" key="1">
    <citation type="submission" date="2020-10" db="EMBL/GenBank/DDBJ databases">
        <authorList>
            <person name="Gilroy R."/>
        </authorList>
    </citation>
    <scope>NUCLEOTIDE SEQUENCE</scope>
    <source>
        <strain evidence="4">ChiSxjej1B13-7041</strain>
    </source>
</reference>
<dbReference type="SMART" id="SM00287">
    <property type="entry name" value="SH3b"/>
    <property type="match status" value="2"/>
</dbReference>
<keyword evidence="4" id="KW-0378">Hydrolase</keyword>
<accession>A0A9D1EKW6</accession>
<comment type="caution">
    <text evidence="4">The sequence shown here is derived from an EMBL/GenBank/DDBJ whole genome shotgun (WGS) entry which is preliminary data.</text>
</comment>
<dbReference type="AlphaFoldDB" id="A0A9D1EKW6"/>
<evidence type="ECO:0000313" key="5">
    <source>
        <dbReference type="Proteomes" id="UP000886841"/>
    </source>
</evidence>
<dbReference type="PANTHER" id="PTHR34408">
    <property type="entry name" value="FAMILY PROTEIN, PUTATIVE-RELATED"/>
    <property type="match status" value="1"/>
</dbReference>
<protein>
    <submittedName>
        <fullName evidence="4">Cell wall hydrolase</fullName>
    </submittedName>
</protein>
<proteinExistence type="predicted"/>
<feature type="domain" description="SH3b" evidence="3">
    <location>
        <begin position="127"/>
        <end position="189"/>
    </location>
</feature>
<dbReference type="Gene3D" id="1.10.10.2520">
    <property type="entry name" value="Cell wall hydrolase SleB, domain 1"/>
    <property type="match status" value="1"/>
</dbReference>
<dbReference type="PROSITE" id="PS51781">
    <property type="entry name" value="SH3B"/>
    <property type="match status" value="1"/>
</dbReference>
<dbReference type="Gene3D" id="2.30.30.40">
    <property type="entry name" value="SH3 Domains"/>
    <property type="match status" value="2"/>
</dbReference>
<dbReference type="Pfam" id="PF07486">
    <property type="entry name" value="Hydrolase_2"/>
    <property type="match status" value="1"/>
</dbReference>
<organism evidence="4 5">
    <name type="scientific">Candidatus Egerieimonas intestinavium</name>
    <dbReference type="NCBI Taxonomy" id="2840777"/>
    <lineage>
        <taxon>Bacteria</taxon>
        <taxon>Bacillati</taxon>
        <taxon>Bacillota</taxon>
        <taxon>Clostridia</taxon>
        <taxon>Lachnospirales</taxon>
        <taxon>Lachnospiraceae</taxon>
        <taxon>Lachnospiraceae incertae sedis</taxon>
        <taxon>Candidatus Egerieimonas</taxon>
    </lineage>
</organism>
<feature type="region of interest" description="Disordered" evidence="1">
    <location>
        <begin position="209"/>
        <end position="244"/>
    </location>
</feature>
<evidence type="ECO:0000313" key="4">
    <source>
        <dbReference type="EMBL" id="HIR93706.1"/>
    </source>
</evidence>
<gene>
    <name evidence="4" type="ORF">IAB98_09845</name>
</gene>
<reference evidence="4" key="2">
    <citation type="journal article" date="2021" name="PeerJ">
        <title>Extensive microbial diversity within the chicken gut microbiome revealed by metagenomics and culture.</title>
        <authorList>
            <person name="Gilroy R."/>
            <person name="Ravi A."/>
            <person name="Getino M."/>
            <person name="Pursley I."/>
            <person name="Horton D.L."/>
            <person name="Alikhan N.F."/>
            <person name="Baker D."/>
            <person name="Gharbi K."/>
            <person name="Hall N."/>
            <person name="Watson M."/>
            <person name="Adriaenssens E.M."/>
            <person name="Foster-Nyarko E."/>
            <person name="Jarju S."/>
            <person name="Secka A."/>
            <person name="Antonio M."/>
            <person name="Oren A."/>
            <person name="Chaudhuri R.R."/>
            <person name="La Ragione R."/>
            <person name="Hildebrand F."/>
            <person name="Pallen M.J."/>
        </authorList>
    </citation>
    <scope>NUCLEOTIDE SEQUENCE</scope>
    <source>
        <strain evidence="4">ChiSxjej1B13-7041</strain>
    </source>
</reference>
<dbReference type="EMBL" id="DVHU01000089">
    <property type="protein sequence ID" value="HIR93706.1"/>
    <property type="molecule type" value="Genomic_DNA"/>
</dbReference>
<evidence type="ECO:0000256" key="2">
    <source>
        <dbReference type="SAM" id="SignalP"/>
    </source>
</evidence>
<evidence type="ECO:0000259" key="3">
    <source>
        <dbReference type="PROSITE" id="PS51781"/>
    </source>
</evidence>
<feature type="signal peptide" evidence="2">
    <location>
        <begin position="1"/>
        <end position="28"/>
    </location>
</feature>
<dbReference type="Pfam" id="PF08239">
    <property type="entry name" value="SH3_3"/>
    <property type="match status" value="2"/>
</dbReference>
<keyword evidence="2" id="KW-0732">Signal</keyword>
<name>A0A9D1EKW6_9FIRM</name>
<dbReference type="InterPro" id="IPR042047">
    <property type="entry name" value="SleB_dom1"/>
</dbReference>
<dbReference type="InterPro" id="IPR003646">
    <property type="entry name" value="SH3-like_bac-type"/>
</dbReference>
<evidence type="ECO:0000256" key="1">
    <source>
        <dbReference type="SAM" id="MobiDB-lite"/>
    </source>
</evidence>
<dbReference type="PANTHER" id="PTHR34408:SF1">
    <property type="entry name" value="GLYCOSYL HYDROLASE FAMILY 19 DOMAIN-CONTAINING PROTEIN HI_1415"/>
    <property type="match status" value="1"/>
</dbReference>
<sequence>MERREKKALGVLGGMAVCMMTMAVPAYAQEQEPVSLAADENPADTVLADAVWENKAAANVETVANIRAEASQEAQKVGVLPRGAAVDVLEQGETWTKVGTQELTGYIRNDLLAYGQEAKSLYSQVYGISGTVEAQALRVRKEPSLESEQLGSKPQGTKIQLLSQDGEWFQVRVDGTDAYMFADYITVDEPQETAMTQAAYEEKLAQEAALEEARRAQETAGQGAADGGSSGENAGETAGGSQQVSASGSELDLLAAIIQCEAGGESHTGKVAVGAVIMNRIRDSRFPDSISGVVYQSGQFSPVASGILAQVLSQGAREDCYAAAREALNGSNPVGNALYFNSGTGKGIQIGNQHFY</sequence>
<dbReference type="GO" id="GO:0016787">
    <property type="term" value="F:hydrolase activity"/>
    <property type="evidence" value="ECO:0007669"/>
    <property type="project" value="UniProtKB-KW"/>
</dbReference>
<dbReference type="InterPro" id="IPR052354">
    <property type="entry name" value="Cell_Wall_Dynamics_Protein"/>
</dbReference>
<dbReference type="InterPro" id="IPR011105">
    <property type="entry name" value="Cell_wall_hydrolase_SleB"/>
</dbReference>